<comment type="caution">
    <text evidence="7">The sequence shown here is derived from an EMBL/GenBank/DDBJ whole genome shotgun (WGS) entry which is preliminary data.</text>
</comment>
<reference evidence="7" key="1">
    <citation type="journal article" date="2021" name="PeerJ">
        <title>Extensive microbial diversity within the chicken gut microbiome revealed by metagenomics and culture.</title>
        <authorList>
            <person name="Gilroy R."/>
            <person name="Ravi A."/>
            <person name="Getino M."/>
            <person name="Pursley I."/>
            <person name="Horton D.L."/>
            <person name="Alikhan N.F."/>
            <person name="Baker D."/>
            <person name="Gharbi K."/>
            <person name="Hall N."/>
            <person name="Watson M."/>
            <person name="Adriaenssens E.M."/>
            <person name="Foster-Nyarko E."/>
            <person name="Jarju S."/>
            <person name="Secka A."/>
            <person name="Antonio M."/>
            <person name="Oren A."/>
            <person name="Chaudhuri R.R."/>
            <person name="La Ragione R."/>
            <person name="Hildebrand F."/>
            <person name="Pallen M.J."/>
        </authorList>
    </citation>
    <scope>NUCLEOTIDE SEQUENCE</scope>
    <source>
        <strain evidence="7">CHK198-12963</strain>
    </source>
</reference>
<dbReference type="Proteomes" id="UP000823863">
    <property type="component" value="Unassembled WGS sequence"/>
</dbReference>
<dbReference type="PROSITE" id="PS51257">
    <property type="entry name" value="PROKAR_LIPOPROTEIN"/>
    <property type="match status" value="1"/>
</dbReference>
<evidence type="ECO:0000313" key="7">
    <source>
        <dbReference type="EMBL" id="HJC67780.1"/>
    </source>
</evidence>
<evidence type="ECO:0000256" key="4">
    <source>
        <dbReference type="SAM" id="MobiDB-lite"/>
    </source>
</evidence>
<reference evidence="7" key="2">
    <citation type="submission" date="2021-04" db="EMBL/GenBank/DDBJ databases">
        <authorList>
            <person name="Gilroy R."/>
        </authorList>
    </citation>
    <scope>NUCLEOTIDE SEQUENCE</scope>
    <source>
        <strain evidence="7">CHK198-12963</strain>
    </source>
</reference>
<dbReference type="SUPFAM" id="SSF53822">
    <property type="entry name" value="Periplasmic binding protein-like I"/>
    <property type="match status" value="1"/>
</dbReference>
<dbReference type="GO" id="GO:0030313">
    <property type="term" value="C:cell envelope"/>
    <property type="evidence" value="ECO:0007669"/>
    <property type="project" value="UniProtKB-SubCell"/>
</dbReference>
<evidence type="ECO:0000313" key="8">
    <source>
        <dbReference type="Proteomes" id="UP000823863"/>
    </source>
</evidence>
<evidence type="ECO:0000256" key="1">
    <source>
        <dbReference type="ARBA" id="ARBA00004196"/>
    </source>
</evidence>
<keyword evidence="3 5" id="KW-0732">Signal</keyword>
<dbReference type="GO" id="GO:0030246">
    <property type="term" value="F:carbohydrate binding"/>
    <property type="evidence" value="ECO:0007669"/>
    <property type="project" value="UniProtKB-ARBA"/>
</dbReference>
<feature type="region of interest" description="Disordered" evidence="4">
    <location>
        <begin position="22"/>
        <end position="57"/>
    </location>
</feature>
<dbReference type="EMBL" id="DWWB01000084">
    <property type="protein sequence ID" value="HJC67780.1"/>
    <property type="molecule type" value="Genomic_DNA"/>
</dbReference>
<feature type="compositionally biased region" description="Acidic residues" evidence="4">
    <location>
        <begin position="43"/>
        <end position="53"/>
    </location>
</feature>
<dbReference type="AlphaFoldDB" id="A0A9D2TET7"/>
<dbReference type="InterPro" id="IPR025997">
    <property type="entry name" value="SBP_2_dom"/>
</dbReference>
<comment type="subcellular location">
    <subcellularLocation>
        <location evidence="1">Cell envelope</location>
    </subcellularLocation>
</comment>
<organism evidence="7 8">
    <name type="scientific">Candidatus Enterocloster excrementigallinarum</name>
    <dbReference type="NCBI Taxonomy" id="2838558"/>
    <lineage>
        <taxon>Bacteria</taxon>
        <taxon>Bacillati</taxon>
        <taxon>Bacillota</taxon>
        <taxon>Clostridia</taxon>
        <taxon>Lachnospirales</taxon>
        <taxon>Lachnospiraceae</taxon>
        <taxon>Enterocloster</taxon>
    </lineage>
</organism>
<evidence type="ECO:0000256" key="2">
    <source>
        <dbReference type="ARBA" id="ARBA00007639"/>
    </source>
</evidence>
<feature type="chain" id="PRO_5038498117" evidence="5">
    <location>
        <begin position="20"/>
        <end position="335"/>
    </location>
</feature>
<sequence length="335" mass="35675">MRKAAAIVLAAAMSLSLMACGSQESTSDNSSTTAQGAQSEQAESAEAEAEGSSEEGIKIGVSAPDLTNVFFIQIKDAMEAALQNENDEIIIQDAGSDQNKQMNDVADMISQGCDVICISAINSEGVRATLEACKEADIPVIAFNTAVKNSELVECTVVSDNVEAGRLCAQALAEALDGKGKIVEITYSTTEVCYDRQMGFEEELKNYPEMEIIQTRDVEKARSDYSQPVMVDFLNANPQIDGVFTINDPTARGAIAALKEAGRLEETKVVAIDGSDEGKDFIRAGEMVASAAQDPEQIGTTCIETAYKLLAGEEVEENVVVPMSIITAENVDEAD</sequence>
<dbReference type="PANTHER" id="PTHR46847:SF1">
    <property type="entry name" value="D-ALLOSE-BINDING PERIPLASMIC PROTEIN-RELATED"/>
    <property type="match status" value="1"/>
</dbReference>
<dbReference type="CDD" id="cd19971">
    <property type="entry name" value="PBP1_ABC_sugar_binding-like"/>
    <property type="match status" value="1"/>
</dbReference>
<dbReference type="Gene3D" id="3.40.50.2300">
    <property type="match status" value="2"/>
</dbReference>
<feature type="compositionally biased region" description="Low complexity" evidence="4">
    <location>
        <begin position="30"/>
        <end position="42"/>
    </location>
</feature>
<evidence type="ECO:0000259" key="6">
    <source>
        <dbReference type="Pfam" id="PF13407"/>
    </source>
</evidence>
<proteinExistence type="inferred from homology"/>
<feature type="signal peptide" evidence="5">
    <location>
        <begin position="1"/>
        <end position="19"/>
    </location>
</feature>
<dbReference type="PANTHER" id="PTHR46847">
    <property type="entry name" value="D-ALLOSE-BINDING PERIPLASMIC PROTEIN-RELATED"/>
    <property type="match status" value="1"/>
</dbReference>
<protein>
    <submittedName>
        <fullName evidence="7">Sugar ABC transporter substrate-binding protein</fullName>
    </submittedName>
</protein>
<evidence type="ECO:0000256" key="5">
    <source>
        <dbReference type="SAM" id="SignalP"/>
    </source>
</evidence>
<comment type="similarity">
    <text evidence="2">Belongs to the bacterial solute-binding protein 2 family.</text>
</comment>
<dbReference type="Pfam" id="PF13407">
    <property type="entry name" value="Peripla_BP_4"/>
    <property type="match status" value="1"/>
</dbReference>
<name>A0A9D2TET7_9FIRM</name>
<evidence type="ECO:0000256" key="3">
    <source>
        <dbReference type="ARBA" id="ARBA00022729"/>
    </source>
</evidence>
<gene>
    <name evidence="7" type="ORF">H9931_13895</name>
</gene>
<accession>A0A9D2TET7</accession>
<feature type="domain" description="Periplasmic binding protein" evidence="6">
    <location>
        <begin position="59"/>
        <end position="314"/>
    </location>
</feature>
<dbReference type="InterPro" id="IPR028082">
    <property type="entry name" value="Peripla_BP_I"/>
</dbReference>